<feature type="region of interest" description="Disordered" evidence="2">
    <location>
        <begin position="900"/>
        <end position="1040"/>
    </location>
</feature>
<feature type="compositionally biased region" description="Basic residues" evidence="2">
    <location>
        <begin position="59"/>
        <end position="132"/>
    </location>
</feature>
<dbReference type="Bgee" id="108717656">
    <property type="expression patterns" value="Expressed in egg cell and 19 other cell types or tissues"/>
</dbReference>
<dbReference type="KEGG" id="xla:108717656"/>
<dbReference type="STRING" id="8355.A0A1L8G0U9"/>
<feature type="compositionally biased region" description="Basic and acidic residues" evidence="2">
    <location>
        <begin position="1205"/>
        <end position="1223"/>
    </location>
</feature>
<feature type="compositionally biased region" description="Low complexity" evidence="2">
    <location>
        <begin position="1264"/>
        <end position="1275"/>
    </location>
</feature>
<dbReference type="GO" id="GO:0008270">
    <property type="term" value="F:zinc ion binding"/>
    <property type="evidence" value="ECO:0007669"/>
    <property type="project" value="InterPro"/>
</dbReference>
<dbReference type="Proteomes" id="UP000186698">
    <property type="component" value="Chromosome 5S"/>
</dbReference>
<dbReference type="RefSeq" id="XP_018120376.1">
    <property type="nucleotide sequence ID" value="XM_018264887.2"/>
</dbReference>
<feature type="region of interest" description="Disordered" evidence="2">
    <location>
        <begin position="1815"/>
        <end position="1841"/>
    </location>
</feature>
<feature type="compositionally biased region" description="Basic and acidic residues" evidence="2">
    <location>
        <begin position="1488"/>
        <end position="1503"/>
    </location>
</feature>
<feature type="compositionally biased region" description="Low complexity" evidence="2">
    <location>
        <begin position="550"/>
        <end position="564"/>
    </location>
</feature>
<feature type="compositionally biased region" description="Polar residues" evidence="2">
    <location>
        <begin position="307"/>
        <end position="330"/>
    </location>
</feature>
<keyword evidence="1" id="KW-0175">Coiled coil</keyword>
<protein>
    <submittedName>
        <fullName evidence="4">Zinc finger protein 318 isoform X1</fullName>
    </submittedName>
</protein>
<dbReference type="PANTHER" id="PTHR15577:SF2">
    <property type="entry name" value="ZINC FINGER PROTEIN 318"/>
    <property type="match status" value="1"/>
</dbReference>
<feature type="region of interest" description="Disordered" evidence="2">
    <location>
        <begin position="507"/>
        <end position="637"/>
    </location>
</feature>
<dbReference type="GO" id="GO:0045893">
    <property type="term" value="P:positive regulation of DNA-templated transcription"/>
    <property type="evidence" value="ECO:0000318"/>
    <property type="project" value="GO_Central"/>
</dbReference>
<feature type="compositionally biased region" description="Basic and acidic residues" evidence="2">
    <location>
        <begin position="945"/>
        <end position="965"/>
    </location>
</feature>
<feature type="compositionally biased region" description="Low complexity" evidence="2">
    <location>
        <begin position="606"/>
        <end position="615"/>
    </location>
</feature>
<feature type="compositionally biased region" description="Low complexity" evidence="2">
    <location>
        <begin position="966"/>
        <end position="983"/>
    </location>
</feature>
<feature type="compositionally biased region" description="Basic and acidic residues" evidence="2">
    <location>
        <begin position="448"/>
        <end position="458"/>
    </location>
</feature>
<dbReference type="InterPro" id="IPR055309">
    <property type="entry name" value="Znf318-like"/>
</dbReference>
<feature type="compositionally biased region" description="Polar residues" evidence="2">
    <location>
        <begin position="1511"/>
        <end position="1529"/>
    </location>
</feature>
<dbReference type="GeneID" id="108717656"/>
<feature type="coiled-coil region" evidence="1">
    <location>
        <begin position="788"/>
        <end position="819"/>
    </location>
</feature>
<feature type="compositionally biased region" description="Polar residues" evidence="2">
    <location>
        <begin position="1027"/>
        <end position="1038"/>
    </location>
</feature>
<feature type="compositionally biased region" description="Basic and acidic residues" evidence="2">
    <location>
        <begin position="1234"/>
        <end position="1246"/>
    </location>
</feature>
<dbReference type="PaxDb" id="8355-A0A1L8G0U9"/>
<feature type="compositionally biased region" description="Basic and acidic residues" evidence="2">
    <location>
        <begin position="139"/>
        <end position="159"/>
    </location>
</feature>
<feature type="compositionally biased region" description="Polar residues" evidence="2">
    <location>
        <begin position="1628"/>
        <end position="1644"/>
    </location>
</feature>
<feature type="compositionally biased region" description="Basic and acidic residues" evidence="2">
    <location>
        <begin position="1001"/>
        <end position="1023"/>
    </location>
</feature>
<feature type="compositionally biased region" description="Basic and acidic residues" evidence="2">
    <location>
        <begin position="244"/>
        <end position="253"/>
    </location>
</feature>
<dbReference type="OrthoDB" id="9909793at2759"/>
<dbReference type="AGR" id="Xenbase:XB-GENE-17336260"/>
<name>A0A1L8G0U9_XENLA</name>
<dbReference type="PROSITE" id="PS50157">
    <property type="entry name" value="ZINC_FINGER_C2H2_2"/>
    <property type="match status" value="1"/>
</dbReference>
<proteinExistence type="predicted"/>
<feature type="compositionally biased region" description="Low complexity" evidence="2">
    <location>
        <begin position="1318"/>
        <end position="1339"/>
    </location>
</feature>
<dbReference type="PROSITE" id="PS00028">
    <property type="entry name" value="ZINC_FINGER_C2H2_1"/>
    <property type="match status" value="1"/>
</dbReference>
<gene>
    <name evidence="4 5" type="primary">znf318.S</name>
</gene>
<organism evidence="3 4">
    <name type="scientific">Xenopus laevis</name>
    <name type="common">African clawed frog</name>
    <dbReference type="NCBI Taxonomy" id="8355"/>
    <lineage>
        <taxon>Eukaryota</taxon>
        <taxon>Metazoa</taxon>
        <taxon>Chordata</taxon>
        <taxon>Craniata</taxon>
        <taxon>Vertebrata</taxon>
        <taxon>Euteleostomi</taxon>
        <taxon>Amphibia</taxon>
        <taxon>Batrachia</taxon>
        <taxon>Anura</taxon>
        <taxon>Pipoidea</taxon>
        <taxon>Pipidae</taxon>
        <taxon>Xenopodinae</taxon>
        <taxon>Xenopus</taxon>
        <taxon>Xenopus</taxon>
    </lineage>
</organism>
<feature type="compositionally biased region" description="Polar residues" evidence="2">
    <location>
        <begin position="517"/>
        <end position="545"/>
    </location>
</feature>
<dbReference type="GO" id="GO:0045892">
    <property type="term" value="P:negative regulation of DNA-templated transcription"/>
    <property type="evidence" value="ECO:0000318"/>
    <property type="project" value="GO_Central"/>
</dbReference>
<feature type="compositionally biased region" description="Basic and acidic residues" evidence="2">
    <location>
        <begin position="195"/>
        <end position="207"/>
    </location>
</feature>
<feature type="compositionally biased region" description="Basic and acidic residues" evidence="2">
    <location>
        <begin position="920"/>
        <end position="930"/>
    </location>
</feature>
<evidence type="ECO:0000313" key="5">
    <source>
        <dbReference type="Xenbase" id="XB-GENE-17336260"/>
    </source>
</evidence>
<dbReference type="CTD" id="108717656"/>
<accession>A0A1L8G0U9</accession>
<dbReference type="InterPro" id="IPR036236">
    <property type="entry name" value="Znf_C2H2_sf"/>
</dbReference>
<feature type="compositionally biased region" description="Polar residues" evidence="2">
    <location>
        <begin position="1560"/>
        <end position="1569"/>
    </location>
</feature>
<feature type="compositionally biased region" description="Basic residues" evidence="2">
    <location>
        <begin position="984"/>
        <end position="993"/>
    </location>
</feature>
<dbReference type="GO" id="GO:0005654">
    <property type="term" value="C:nucleoplasm"/>
    <property type="evidence" value="ECO:0000318"/>
    <property type="project" value="GO_Central"/>
</dbReference>
<feature type="compositionally biased region" description="Polar residues" evidence="2">
    <location>
        <begin position="1605"/>
        <end position="1618"/>
    </location>
</feature>
<feature type="compositionally biased region" description="Basic and acidic residues" evidence="2">
    <location>
        <begin position="1444"/>
        <end position="1453"/>
    </location>
</feature>
<feature type="compositionally biased region" description="Low complexity" evidence="2">
    <location>
        <begin position="931"/>
        <end position="944"/>
    </location>
</feature>
<reference evidence="4" key="1">
    <citation type="submission" date="2025-08" db="UniProtKB">
        <authorList>
            <consortium name="RefSeq"/>
        </authorList>
    </citation>
    <scope>IDENTIFICATION</scope>
    <source>
        <strain evidence="4">J_2021</strain>
        <tissue evidence="4">Erythrocytes</tissue>
    </source>
</reference>
<feature type="compositionally biased region" description="Polar residues" evidence="2">
    <location>
        <begin position="338"/>
        <end position="351"/>
    </location>
</feature>
<evidence type="ECO:0000256" key="1">
    <source>
        <dbReference type="SAM" id="Coils"/>
    </source>
</evidence>
<feature type="compositionally biased region" description="Basic and acidic residues" evidence="2">
    <location>
        <begin position="900"/>
        <end position="910"/>
    </location>
</feature>
<evidence type="ECO:0000313" key="4">
    <source>
        <dbReference type="RefSeq" id="XP_018120376.1"/>
    </source>
</evidence>
<feature type="region of interest" description="Disordered" evidence="2">
    <location>
        <begin position="411"/>
        <end position="482"/>
    </location>
</feature>
<feature type="region of interest" description="Disordered" evidence="2">
    <location>
        <begin position="17"/>
        <end position="392"/>
    </location>
</feature>
<feature type="region of interest" description="Disordered" evidence="2">
    <location>
        <begin position="1205"/>
        <end position="1348"/>
    </location>
</feature>
<sequence length="1912" mass="209807">MSSRTRKCAQQTIGRVSAVTMYRTPMRPALSPEITLDMDSPRRESSPDRSSRSWSRGRSPGRRRSRSRSRPRRSRSRGRSRSRPRRSRSRGRSRSRPRRSRSRSGGHSRRSGRSRSRHRRSRSRSPYSRRRSPSPYSRRGHESQSHSYKYERESSDLRRYSPSYLSDKVADIPSSRPDPLHLPPEHPSLASLRATEGRRGSADRSPDIRGQSSSTVPDSQMGIYQGTSDSQLRPGYAQAIPGIQEHELRRPLDEPLPMPKSILKKRAEPEQMTGDPSTKVAGYLNSKEIPMLGSFSSSESSGDSASRTVVQQGATDKTLQSDSLSTSRMNIPTVAPPGSNSRPSLSQSDNNKIPELGNKNGNQLSHGHKMDNFPFSGDSMKPFSDSVDPSYKTAEKKDSFFLPRDQAKEEAKALFPIPDKVKESIGSPKNQRNVSEVEDEELFLYGDEQGKKQNEESSKAAPAETPATPPANDDPNTQEFEKIHDLLKTIGLDIGVAEIGKLAVRTQERLHGKKPAPQSTQPVSKQPSQPASKQLPQAASTQSPIPATKQPPQSASQQPWQPVPRQLSKQPPASPPVAQKPSLPAPQQKQTPELHHGISNTASADSGSKTGVSVSGKKDNEREPSQSPINTEQVPMPIPVVKEKTPPMAAPKVEIPVPATTANLQAEQAPPPVSTSQIPMYASYPPTQMLSGYGMAPSVHPPSYNPYNPYVAYPTSSWSMYGHIHPSLPTHIPPPSNMVVPPPVLTRSNLRIIETKEDIQVPVKNDAPPSTTAPTTLTPSLTKLDQDRRNKEAEKIKVLDELEAIKKEQSKRKESLHTLVAKVEQLRLQQGVLLRKKQREKYGHKDPLLEELNSVLDSAQKQIKALDLEIAEANKKQQQLSKVAEILGIKPTELAGKLYSEKTSIKKEKSSSPPSPLRSKGSDTDLKSTFDSKGSSSSKTSKSALTKDEEKHSWDIGIKYKDVKSSTKSRSRGSSSSSSSSGKAYRHSKHRGSSPKSPRSSSDRYGSEPKKSTSPKSRGEKSKSKSPRPTQSSPSTAYQVDEKHSFDLSELFEYYDGGSHWCEKCNSVHLKLVDFLLHLHGTKHMEASGNRENRPWAKDSAPKLKQRGKQTISLPFRGAEFLLPTNAYYCELCEELCADQSSVEEHLKSFVHNKKYKKHTEENPTYEGIRQEMKKTSLASLAAIKETERKQPIEQKRKVEEIVHEIKQENKSKRSKKEEEDSRKRKPIEPIISDPKKISKPEKEMPAKTFGKFTWRAHENKSQISTASAIASTASKVESPTVTQENPKEEESNSPPAKQKAIEIKLLGKPPSQGSNLTSATTNSVATKSATSASPTSASQGSVRPNLPIPMAVLRKTSSSASVSKPAPLNTFLSIKSSSSFSKPLPVVKSKHEGVLPQEAISKAFGGQQVFLKETNYADKKQEETTPNMKAENQKTSPSSNAKETQKLKESPHLYDLFSNKPEADPSKKLVSSTPGEIDFKPSIPNSELKKVENPPLKPDESLKTPLVAQKSVTTSGTKTVPISSSTSKDQNDSKIKNTYPSSSEKPHFQVPRSVAPSIPTVSNNNTSVKSDKAELKSATVSGSTSAPRQANTPFLFSKEKYTSESKPNTPVSKSCANLSKPLDAKPSSATVTTKPLSVSQPQSKPLLFPASTTPNMPPTKPVSSYSSTVQLNQKFKRAPLALSTSLFGHMPGFARNEIKITSAVVPNASTVAQNSSVNKEQDSLKKIEPSTQVKKQPTSVCKPEASKKMQDELDSYYKFISTEDDPEDLTTSEDQDVAMEESTVTPLHVKIVAAPIKRVVSGISKPTVAQAVSATEELDDSNMACEDAPEAPDSSSYPSSSPVYGHGYFSSSYGAHKTPVTASRYSPKPLYSTGQLHKVSSKKGAGQVDLPVDDFTMEEDLSVLTTCDESD</sequence>
<feature type="region of interest" description="Disordered" evidence="2">
    <location>
        <begin position="1416"/>
        <end position="1666"/>
    </location>
</feature>
<dbReference type="SUPFAM" id="SSF57667">
    <property type="entry name" value="beta-beta-alpha zinc fingers"/>
    <property type="match status" value="1"/>
</dbReference>
<dbReference type="PANTHER" id="PTHR15577">
    <property type="entry name" value="ZINC FINGER CONTAINING PROTEIN"/>
    <property type="match status" value="1"/>
</dbReference>
<dbReference type="Xenbase" id="XB-GENE-17336260">
    <property type="gene designation" value="znf318.S"/>
</dbReference>
<feature type="compositionally biased region" description="Low complexity" evidence="2">
    <location>
        <begin position="294"/>
        <end position="306"/>
    </location>
</feature>
<feature type="compositionally biased region" description="Basic and acidic residues" evidence="2">
    <location>
        <begin position="39"/>
        <end position="51"/>
    </location>
</feature>
<evidence type="ECO:0000256" key="2">
    <source>
        <dbReference type="SAM" id="MobiDB-lite"/>
    </source>
</evidence>
<dbReference type="InterPro" id="IPR003604">
    <property type="entry name" value="Matrin/U1-like-C_Znf_C2H2"/>
</dbReference>
<feature type="compositionally biased region" description="Low complexity" evidence="2">
    <location>
        <begin position="460"/>
        <end position="477"/>
    </location>
</feature>
<dbReference type="OMA" id="CIADANN"/>
<dbReference type="SMART" id="SM00451">
    <property type="entry name" value="ZnF_U1"/>
    <property type="match status" value="2"/>
</dbReference>
<feature type="compositionally biased region" description="Polar residues" evidence="2">
    <location>
        <begin position="1579"/>
        <end position="1595"/>
    </location>
</feature>
<feature type="coiled-coil region" evidence="1">
    <location>
        <begin position="849"/>
        <end position="883"/>
    </location>
</feature>
<feature type="compositionally biased region" description="Polar residues" evidence="2">
    <location>
        <begin position="1434"/>
        <end position="1443"/>
    </location>
</feature>
<dbReference type="InterPro" id="IPR013087">
    <property type="entry name" value="Znf_C2H2_type"/>
</dbReference>
<dbReference type="GO" id="GO:0003676">
    <property type="term" value="F:nucleic acid binding"/>
    <property type="evidence" value="ECO:0007669"/>
    <property type="project" value="InterPro"/>
</dbReference>
<keyword evidence="3" id="KW-1185">Reference proteome</keyword>
<evidence type="ECO:0000313" key="3">
    <source>
        <dbReference type="Proteomes" id="UP000186698"/>
    </source>
</evidence>